<sequence length="78" mass="8638">MGGGVSSDAPVRSGLRFGMHCRREFFLGGAPYSQLNRKGARNSAAPPATRTLRDVKETYKFKSSESDNRYRRNGCVPI</sequence>
<protein>
    <submittedName>
        <fullName evidence="2">Uncharacterized protein</fullName>
    </submittedName>
</protein>
<dbReference type="EMBL" id="DF845737">
    <property type="protein sequence ID" value="GAT49647.1"/>
    <property type="molecule type" value="Genomic_DNA"/>
</dbReference>
<reference evidence="2" key="1">
    <citation type="submission" date="2014-09" db="EMBL/GenBank/DDBJ databases">
        <title>Genome sequence of the luminous mushroom Mycena chlorophos for searching fungal bioluminescence genes.</title>
        <authorList>
            <person name="Tanaka Y."/>
            <person name="Kasuga D."/>
            <person name="Oba Y."/>
            <person name="Hase S."/>
            <person name="Sato K."/>
            <person name="Oba Y."/>
            <person name="Sakakibara Y."/>
        </authorList>
    </citation>
    <scope>NUCLEOTIDE SEQUENCE</scope>
</reference>
<keyword evidence="3" id="KW-1185">Reference proteome</keyword>
<evidence type="ECO:0000256" key="1">
    <source>
        <dbReference type="SAM" id="MobiDB-lite"/>
    </source>
</evidence>
<accession>A0ABQ0LF45</accession>
<evidence type="ECO:0000313" key="3">
    <source>
        <dbReference type="Proteomes" id="UP000815677"/>
    </source>
</evidence>
<organism evidence="2 3">
    <name type="scientific">Mycena chlorophos</name>
    <name type="common">Agaric fungus</name>
    <name type="synonym">Agaricus chlorophos</name>
    <dbReference type="NCBI Taxonomy" id="658473"/>
    <lineage>
        <taxon>Eukaryota</taxon>
        <taxon>Fungi</taxon>
        <taxon>Dikarya</taxon>
        <taxon>Basidiomycota</taxon>
        <taxon>Agaricomycotina</taxon>
        <taxon>Agaricomycetes</taxon>
        <taxon>Agaricomycetidae</taxon>
        <taxon>Agaricales</taxon>
        <taxon>Marasmiineae</taxon>
        <taxon>Mycenaceae</taxon>
        <taxon>Mycena</taxon>
    </lineage>
</organism>
<feature type="region of interest" description="Disordered" evidence="1">
    <location>
        <begin position="35"/>
        <end position="78"/>
    </location>
</feature>
<gene>
    <name evidence="2" type="ORF">MCHLO_06947</name>
</gene>
<name>A0ABQ0LF45_MYCCL</name>
<feature type="compositionally biased region" description="Basic and acidic residues" evidence="1">
    <location>
        <begin position="51"/>
        <end position="70"/>
    </location>
</feature>
<proteinExistence type="predicted"/>
<evidence type="ECO:0000313" key="2">
    <source>
        <dbReference type="EMBL" id="GAT49647.1"/>
    </source>
</evidence>
<dbReference type="Proteomes" id="UP000815677">
    <property type="component" value="Unassembled WGS sequence"/>
</dbReference>